<dbReference type="Proteomes" id="UP001500418">
    <property type="component" value="Unassembled WGS sequence"/>
</dbReference>
<feature type="compositionally biased region" description="Basic and acidic residues" evidence="1">
    <location>
        <begin position="245"/>
        <end position="259"/>
    </location>
</feature>
<proteinExistence type="predicted"/>
<comment type="caution">
    <text evidence="2">The sequence shown here is derived from an EMBL/GenBank/DDBJ whole genome shotgun (WGS) entry which is preliminary data.</text>
</comment>
<evidence type="ECO:0000313" key="2">
    <source>
        <dbReference type="EMBL" id="GAA0963923.1"/>
    </source>
</evidence>
<reference evidence="2 3" key="1">
    <citation type="journal article" date="2019" name="Int. J. Syst. Evol. Microbiol.">
        <title>The Global Catalogue of Microorganisms (GCM) 10K type strain sequencing project: providing services to taxonomists for standard genome sequencing and annotation.</title>
        <authorList>
            <consortium name="The Broad Institute Genomics Platform"/>
            <consortium name="The Broad Institute Genome Sequencing Center for Infectious Disease"/>
            <person name="Wu L."/>
            <person name="Ma J."/>
        </authorList>
    </citation>
    <scope>NUCLEOTIDE SEQUENCE [LARGE SCALE GENOMIC DNA]</scope>
    <source>
        <strain evidence="2 3">JCM 11444</strain>
    </source>
</reference>
<keyword evidence="3" id="KW-1185">Reference proteome</keyword>
<dbReference type="EMBL" id="BAAAID010000213">
    <property type="protein sequence ID" value="GAA0963923.1"/>
    <property type="molecule type" value="Genomic_DNA"/>
</dbReference>
<sequence>MLLRKLADARRVESVLVVTRVCRDIADLTGVEGEIQAQLAAAVSDAERWLEVQTEVRRELFSHLEEAVTALNATHVHQLLVRMNATASHDRTEAENAIAEAAVECLDAFAEQRQAEAAAKRAEQEDNRSKRAADRAQTLLATLQHRGTDQPLGTMRKLVKEPVHAATEAGDRIDSHQQKQSTAWKTRADIGRPLAQTARPTSEPAQPVARSKRKPPSHEQVARRHWIKRSCPRCHAVAGKDCVKGRGGDENSEGHDDNHSQQLVVAAAGLGPARQPDVDDDRQQEGYVDRQHHAASPPPETTSQPSDVARNPCRGQLS</sequence>
<accession>A0ABN1RU96</accession>
<name>A0ABN1RU96_9ACTN</name>
<feature type="region of interest" description="Disordered" evidence="1">
    <location>
        <begin position="245"/>
        <end position="318"/>
    </location>
</feature>
<protein>
    <submittedName>
        <fullName evidence="2">Uncharacterized protein</fullName>
    </submittedName>
</protein>
<gene>
    <name evidence="2" type="ORF">GCM10009575_099040</name>
</gene>
<feature type="region of interest" description="Disordered" evidence="1">
    <location>
        <begin position="164"/>
        <end position="224"/>
    </location>
</feature>
<feature type="compositionally biased region" description="Basic and acidic residues" evidence="1">
    <location>
        <begin position="281"/>
        <end position="292"/>
    </location>
</feature>
<feature type="compositionally biased region" description="Basic and acidic residues" evidence="1">
    <location>
        <begin position="164"/>
        <end position="177"/>
    </location>
</feature>
<evidence type="ECO:0000313" key="3">
    <source>
        <dbReference type="Proteomes" id="UP001500418"/>
    </source>
</evidence>
<organism evidence="2 3">
    <name type="scientific">Streptomyces rhizosphaericus</name>
    <dbReference type="NCBI Taxonomy" id="114699"/>
    <lineage>
        <taxon>Bacteria</taxon>
        <taxon>Bacillati</taxon>
        <taxon>Actinomycetota</taxon>
        <taxon>Actinomycetes</taxon>
        <taxon>Kitasatosporales</taxon>
        <taxon>Streptomycetaceae</taxon>
        <taxon>Streptomyces</taxon>
        <taxon>Streptomyces violaceusniger group</taxon>
    </lineage>
</organism>
<evidence type="ECO:0000256" key="1">
    <source>
        <dbReference type="SAM" id="MobiDB-lite"/>
    </source>
</evidence>